<reference evidence="2" key="1">
    <citation type="submission" date="2025-08" db="UniProtKB">
        <authorList>
            <consortium name="Ensembl"/>
        </authorList>
    </citation>
    <scope>IDENTIFICATION</scope>
</reference>
<dbReference type="Ensembl" id="ENSNVIT00000017063.1">
    <property type="protein sequence ID" value="ENSNVIP00000014618.1"/>
    <property type="gene ID" value="ENSNVIG00000011477.1"/>
</dbReference>
<keyword evidence="1" id="KW-0472">Membrane</keyword>
<sequence>MKTNTILNEEIMRASPLWSGTRQGRLLSPLLFNIVLELLASAIREKMKKKKKSLLTRHFT</sequence>
<accession>A0A8C7AWU6</accession>
<dbReference type="AlphaFoldDB" id="A0A8C7AWU6"/>
<evidence type="ECO:0000313" key="3">
    <source>
        <dbReference type="Proteomes" id="UP000694425"/>
    </source>
</evidence>
<dbReference type="Proteomes" id="UP000694425">
    <property type="component" value="Unplaced"/>
</dbReference>
<evidence type="ECO:0000256" key="1">
    <source>
        <dbReference type="SAM" id="Phobius"/>
    </source>
</evidence>
<proteinExistence type="predicted"/>
<evidence type="ECO:0000313" key="2">
    <source>
        <dbReference type="Ensembl" id="ENSNVIP00000014618.1"/>
    </source>
</evidence>
<name>A0A8C7AWU6_NEOVI</name>
<keyword evidence="1" id="KW-1133">Transmembrane helix</keyword>
<evidence type="ECO:0008006" key="4">
    <source>
        <dbReference type="Google" id="ProtNLM"/>
    </source>
</evidence>
<keyword evidence="3" id="KW-1185">Reference proteome</keyword>
<reference evidence="2" key="2">
    <citation type="submission" date="2025-09" db="UniProtKB">
        <authorList>
            <consortium name="Ensembl"/>
        </authorList>
    </citation>
    <scope>IDENTIFICATION</scope>
</reference>
<organism evidence="2 3">
    <name type="scientific">Neovison vison</name>
    <name type="common">American mink</name>
    <name type="synonym">Mustela vison</name>
    <dbReference type="NCBI Taxonomy" id="452646"/>
    <lineage>
        <taxon>Eukaryota</taxon>
        <taxon>Metazoa</taxon>
        <taxon>Chordata</taxon>
        <taxon>Craniata</taxon>
        <taxon>Vertebrata</taxon>
        <taxon>Euteleostomi</taxon>
        <taxon>Mammalia</taxon>
        <taxon>Eutheria</taxon>
        <taxon>Laurasiatheria</taxon>
        <taxon>Carnivora</taxon>
        <taxon>Caniformia</taxon>
        <taxon>Musteloidea</taxon>
        <taxon>Mustelidae</taxon>
        <taxon>Mustelinae</taxon>
        <taxon>Neogale</taxon>
    </lineage>
</organism>
<feature type="transmembrane region" description="Helical" evidence="1">
    <location>
        <begin position="26"/>
        <end position="43"/>
    </location>
</feature>
<keyword evidence="1" id="KW-0812">Transmembrane</keyword>
<protein>
    <recommendedName>
        <fullName evidence="4">Reverse transcriptase domain-containing protein</fullName>
    </recommendedName>
</protein>